<evidence type="ECO:0000313" key="3">
    <source>
        <dbReference type="EMBL" id="MDG5973721.1"/>
    </source>
</evidence>
<evidence type="ECO:0000313" key="4">
    <source>
        <dbReference type="Proteomes" id="UP001152876"/>
    </source>
</evidence>
<comment type="caution">
    <text evidence="3">The sequence shown here is derived from an EMBL/GenBank/DDBJ whole genome shotgun (WGS) entry which is preliminary data.</text>
</comment>
<keyword evidence="1" id="KW-0175">Coiled coil</keyword>
<organism evidence="3 4">
    <name type="scientific">Hydrogenophaga taeniospiralis CCUG 15921</name>
    <dbReference type="NCBI Taxonomy" id="1281780"/>
    <lineage>
        <taxon>Bacteria</taxon>
        <taxon>Pseudomonadati</taxon>
        <taxon>Pseudomonadota</taxon>
        <taxon>Betaproteobacteria</taxon>
        <taxon>Burkholderiales</taxon>
        <taxon>Comamonadaceae</taxon>
        <taxon>Hydrogenophaga</taxon>
    </lineage>
</organism>
<gene>
    <name evidence="3" type="ORF">H010_00570</name>
</gene>
<dbReference type="RefSeq" id="WP_068169247.1">
    <property type="nucleotide sequence ID" value="NZ_AOGK01000001.1"/>
</dbReference>
<dbReference type="EMBL" id="AOGK01000001">
    <property type="protein sequence ID" value="MDG5973721.1"/>
    <property type="molecule type" value="Genomic_DNA"/>
</dbReference>
<protein>
    <submittedName>
        <fullName evidence="3">Uncharacterized protein</fullName>
    </submittedName>
</protein>
<proteinExistence type="predicted"/>
<keyword evidence="4" id="KW-1185">Reference proteome</keyword>
<evidence type="ECO:0000256" key="2">
    <source>
        <dbReference type="SAM" id="MobiDB-lite"/>
    </source>
</evidence>
<evidence type="ECO:0000256" key="1">
    <source>
        <dbReference type="SAM" id="Coils"/>
    </source>
</evidence>
<feature type="region of interest" description="Disordered" evidence="2">
    <location>
        <begin position="1"/>
        <end position="23"/>
    </location>
</feature>
<dbReference type="AlphaFoldDB" id="A0A9X4NNS3"/>
<accession>A0A9X4NNS3</accession>
<reference evidence="3" key="1">
    <citation type="submission" date="2013-01" db="EMBL/GenBank/DDBJ databases">
        <title>Genome draft of Hydrogenophaga taeniospiralis 2K1.</title>
        <authorList>
            <person name="Gomila M."/>
            <person name="Lalucat J."/>
        </authorList>
    </citation>
    <scope>NUCLEOTIDE SEQUENCE</scope>
    <source>
        <strain evidence="3">CCUG 15921</strain>
    </source>
</reference>
<sequence length="205" mass="22442">MAGATKPEGTAWRRRRQGTGPSAAAIEEVRANLKEAIAAKRAAEAADLSKLAMPVYPGDSATNAEKVAWAKSVETINKARPRTEARKEFDLEVAEVRHNYEKSGLNWDGTASMGTLMTTNLWLVRQLGAATDRIKKLEEQAVKLQEVTEHAAKHQVRFAGSFDLTNHYSEGAITRYKGMLFIAVKDIAAGKTYPPREGSGWAPFA</sequence>
<name>A0A9X4NNS3_9BURK</name>
<feature type="coiled-coil region" evidence="1">
    <location>
        <begin position="127"/>
        <end position="154"/>
    </location>
</feature>
<dbReference type="Proteomes" id="UP001152876">
    <property type="component" value="Unassembled WGS sequence"/>
</dbReference>